<dbReference type="PROSITE" id="PS50975">
    <property type="entry name" value="ATP_GRASP"/>
    <property type="match status" value="1"/>
</dbReference>
<organism evidence="7 8">
    <name type="scientific">Desulfonema limicola</name>
    <dbReference type="NCBI Taxonomy" id="45656"/>
    <lineage>
        <taxon>Bacteria</taxon>
        <taxon>Pseudomonadati</taxon>
        <taxon>Thermodesulfobacteriota</taxon>
        <taxon>Desulfobacteria</taxon>
        <taxon>Desulfobacterales</taxon>
        <taxon>Desulfococcaceae</taxon>
        <taxon>Desulfonema</taxon>
    </lineage>
</organism>
<dbReference type="RefSeq" id="WP_207691781.1">
    <property type="nucleotide sequence ID" value="NZ_CP061799.1"/>
</dbReference>
<sequence>MIVDEILVRARKEKRTVLTEIEAKQILREAGIKCTDTQLAETKEQAVALSEKMGWPVVLKISSVDITHKSDAGGVKVNLKNKAEVEQAFDNIMTSCRAACPDAGIEGVAVQAMAKPGTEVIIGMTKDPSFGPVLMFGLGGIFVELLKDVAFRIVPLEKKDASEMINEIKGKKLLEGYRGQDPADIPFLENMLLKLSELVDKTGDIAEIDMNPVFAYKQGAVVVDARIILEAD</sequence>
<dbReference type="InterPro" id="IPR013815">
    <property type="entry name" value="ATP_grasp_subdomain_1"/>
</dbReference>
<dbReference type="Pfam" id="PF13549">
    <property type="entry name" value="ATP-grasp_5"/>
    <property type="match status" value="1"/>
</dbReference>
<evidence type="ECO:0000256" key="3">
    <source>
        <dbReference type="ARBA" id="ARBA00022840"/>
    </source>
</evidence>
<evidence type="ECO:0000256" key="2">
    <source>
        <dbReference type="ARBA" id="ARBA00022741"/>
    </source>
</evidence>
<keyword evidence="3 5" id="KW-0067">ATP-binding</keyword>
<name>A0A975B762_9BACT</name>
<dbReference type="Gene3D" id="3.30.470.20">
    <property type="entry name" value="ATP-grasp fold, B domain"/>
    <property type="match status" value="1"/>
</dbReference>
<evidence type="ECO:0000256" key="4">
    <source>
        <dbReference type="ARBA" id="ARBA00060888"/>
    </source>
</evidence>
<accession>A0A975B762</accession>
<dbReference type="GO" id="GO:0046872">
    <property type="term" value="F:metal ion binding"/>
    <property type="evidence" value="ECO:0007669"/>
    <property type="project" value="InterPro"/>
</dbReference>
<dbReference type="AlphaFoldDB" id="A0A975B762"/>
<comment type="similarity">
    <text evidence="4">In the N-terminal section; belongs to the acetate CoA ligase alpha subunit family.</text>
</comment>
<evidence type="ECO:0000259" key="6">
    <source>
        <dbReference type="PROSITE" id="PS50975"/>
    </source>
</evidence>
<dbReference type="InterPro" id="IPR011761">
    <property type="entry name" value="ATP-grasp"/>
</dbReference>
<dbReference type="GO" id="GO:0016874">
    <property type="term" value="F:ligase activity"/>
    <property type="evidence" value="ECO:0007669"/>
    <property type="project" value="UniProtKB-KW"/>
</dbReference>
<gene>
    <name evidence="7" type="ORF">dnl_23940</name>
</gene>
<dbReference type="Gene3D" id="3.30.1490.20">
    <property type="entry name" value="ATP-grasp fold, A domain"/>
    <property type="match status" value="1"/>
</dbReference>
<dbReference type="PANTHER" id="PTHR43334">
    <property type="entry name" value="ACETATE--COA LIGASE [ADP-FORMING]"/>
    <property type="match status" value="1"/>
</dbReference>
<dbReference type="InterPro" id="IPR051538">
    <property type="entry name" value="Acyl-CoA_Synth/Transferase"/>
</dbReference>
<proteinExistence type="inferred from homology"/>
<evidence type="ECO:0000256" key="5">
    <source>
        <dbReference type="PROSITE-ProRule" id="PRU00409"/>
    </source>
</evidence>
<keyword evidence="8" id="KW-1185">Reference proteome</keyword>
<keyword evidence="2 5" id="KW-0547">Nucleotide-binding</keyword>
<dbReference type="Proteomes" id="UP000663720">
    <property type="component" value="Chromosome"/>
</dbReference>
<feature type="domain" description="ATP-grasp" evidence="6">
    <location>
        <begin position="24"/>
        <end position="77"/>
    </location>
</feature>
<dbReference type="PANTHER" id="PTHR43334:SF1">
    <property type="entry name" value="3-HYDROXYPROPIONATE--COA LIGASE [ADP-FORMING]"/>
    <property type="match status" value="1"/>
</dbReference>
<evidence type="ECO:0000313" key="8">
    <source>
        <dbReference type="Proteomes" id="UP000663720"/>
    </source>
</evidence>
<dbReference type="KEGG" id="dli:dnl_23940"/>
<evidence type="ECO:0000313" key="7">
    <source>
        <dbReference type="EMBL" id="QTA80107.1"/>
    </source>
</evidence>
<dbReference type="SUPFAM" id="SSF56059">
    <property type="entry name" value="Glutathione synthetase ATP-binding domain-like"/>
    <property type="match status" value="1"/>
</dbReference>
<protein>
    <submittedName>
        <fullName evidence="7">CoA-binding domain-containing protein</fullName>
    </submittedName>
</protein>
<dbReference type="EMBL" id="CP061799">
    <property type="protein sequence ID" value="QTA80107.1"/>
    <property type="molecule type" value="Genomic_DNA"/>
</dbReference>
<dbReference type="GO" id="GO:0005524">
    <property type="term" value="F:ATP binding"/>
    <property type="evidence" value="ECO:0007669"/>
    <property type="project" value="UniProtKB-UniRule"/>
</dbReference>
<dbReference type="FunFam" id="3.30.1490.20:FF:000020">
    <property type="entry name" value="Protein lysine acetyltransferase"/>
    <property type="match status" value="1"/>
</dbReference>
<keyword evidence="1" id="KW-0436">Ligase</keyword>
<evidence type="ECO:0000256" key="1">
    <source>
        <dbReference type="ARBA" id="ARBA00022598"/>
    </source>
</evidence>
<reference evidence="7" key="1">
    <citation type="journal article" date="2021" name="Microb. Physiol.">
        <title>Proteogenomic Insights into the Physiology of Marine, Sulfate-Reducing, Filamentous Desulfonema limicola and Desulfonema magnum.</title>
        <authorList>
            <person name="Schnaars V."/>
            <person name="Wohlbrand L."/>
            <person name="Scheve S."/>
            <person name="Hinrichs C."/>
            <person name="Reinhardt R."/>
            <person name="Rabus R."/>
        </authorList>
    </citation>
    <scope>NUCLEOTIDE SEQUENCE</scope>
    <source>
        <strain evidence="7">5ac10</strain>
    </source>
</reference>